<evidence type="ECO:0000313" key="17">
    <source>
        <dbReference type="RefSeq" id="XP_010260761.1"/>
    </source>
</evidence>
<evidence type="ECO:0000256" key="3">
    <source>
        <dbReference type="ARBA" id="ARBA00022771"/>
    </source>
</evidence>
<evidence type="ECO:0000256" key="1">
    <source>
        <dbReference type="ARBA" id="ARBA00004123"/>
    </source>
</evidence>
<dbReference type="RefSeq" id="XP_019053915.1">
    <property type="nucleotide sequence ID" value="XM_019198370.1"/>
</dbReference>
<dbReference type="RefSeq" id="XP_010260726.1">
    <property type="nucleotide sequence ID" value="XM_010262424.1"/>
</dbReference>
<dbReference type="InterPro" id="IPR044817">
    <property type="entry name" value="SBP-like"/>
</dbReference>
<feature type="region of interest" description="Disordered" evidence="10">
    <location>
        <begin position="242"/>
        <end position="262"/>
    </location>
</feature>
<evidence type="ECO:0000313" key="15">
    <source>
        <dbReference type="RefSeq" id="XP_010260745.1"/>
    </source>
</evidence>
<evidence type="ECO:0000256" key="2">
    <source>
        <dbReference type="ARBA" id="ARBA00022723"/>
    </source>
</evidence>
<dbReference type="KEGG" id="nnu:104599748"/>
<sequence>MESWSYGSEGKGFVLSDEVISPTDALARSRKVFTGWDLKPSYNYESTMLAQSRAAVENQGFMELGFPAAIKKPLPDNQIGGFLGGRTNSEREPSPSCVVTPKALFGEEEPCSRLSSSIMESNTRDSSLIDLKLGRLADYRDAQNGESSKEKPILSTVRSAVPAKRARTTSLNSQTPFCQVHGCEMDLSSSKDYHKRHKVCEAHSKTAKVIVNGVEQRFCQQCSRFHLLSEFDDGKRSCRKRLAGHNERRRKPQLGSQSGKCGSRFLGTPLSTKSSFIFPDIFPNGMLRPVKYENSNWSRNIKLEDEAAYSPQSALPITDGNLHQKSLLPPYCMEKPYPSLHSNRIDTTPRSIFQENGSRYPHDFAGSNSAPRSLFRNTSSGSEDFTVFDTASTIQGLSRVSDSGCALSLLSSQSQNSSTHSSGIPMARPLIIQGSRSQYSVGQLPEKFLGVTSQASTIIASTRFSSSEMNSLDVDQIEPVLVSDPSNAVNFEVRTDGIFQGPDFMVAKDSFSHGHSSTVGLLQLSSQLQRVEHQRHSLQVKQENDVFCCLPIN</sequence>
<dbReference type="InterPro" id="IPR036893">
    <property type="entry name" value="SBP_sf"/>
</dbReference>
<dbReference type="RefSeq" id="XP_010260753.1">
    <property type="nucleotide sequence ID" value="XM_010262451.1"/>
</dbReference>
<dbReference type="RefSeq" id="XP_010260745.1">
    <property type="nucleotide sequence ID" value="XM_010262443.1"/>
</dbReference>
<dbReference type="GO" id="GO:0008270">
    <property type="term" value="F:zinc ion binding"/>
    <property type="evidence" value="ECO:0007669"/>
    <property type="project" value="UniProtKB-KW"/>
</dbReference>
<protein>
    <submittedName>
        <fullName evidence="13 14">Squamosa promoter-binding-like protein 6 isoform X1</fullName>
    </submittedName>
</protein>
<evidence type="ECO:0000256" key="9">
    <source>
        <dbReference type="PROSITE-ProRule" id="PRU00470"/>
    </source>
</evidence>
<dbReference type="GO" id="GO:0000976">
    <property type="term" value="F:transcription cis-regulatory region binding"/>
    <property type="evidence" value="ECO:0000318"/>
    <property type="project" value="GO_Central"/>
</dbReference>
<keyword evidence="6" id="KW-0238">DNA-binding</keyword>
<evidence type="ECO:0000313" key="12">
    <source>
        <dbReference type="Proteomes" id="UP000189703"/>
    </source>
</evidence>
<organism evidence="12 14">
    <name type="scientific">Nelumbo nucifera</name>
    <name type="common">Sacred lotus</name>
    <dbReference type="NCBI Taxonomy" id="4432"/>
    <lineage>
        <taxon>Eukaryota</taxon>
        <taxon>Viridiplantae</taxon>
        <taxon>Streptophyta</taxon>
        <taxon>Embryophyta</taxon>
        <taxon>Tracheophyta</taxon>
        <taxon>Spermatophyta</taxon>
        <taxon>Magnoliopsida</taxon>
        <taxon>Proteales</taxon>
        <taxon>Nelumbonaceae</taxon>
        <taxon>Nelumbo</taxon>
    </lineage>
</organism>
<dbReference type="PANTHER" id="PTHR31251:SF160">
    <property type="entry name" value="SBP-TYPE DOMAIN-CONTAINING PROTEIN"/>
    <property type="match status" value="1"/>
</dbReference>
<dbReference type="RefSeq" id="XP_010260761.1">
    <property type="nucleotide sequence ID" value="XM_010262459.1"/>
</dbReference>
<evidence type="ECO:0000259" key="11">
    <source>
        <dbReference type="PROSITE" id="PS51141"/>
    </source>
</evidence>
<dbReference type="RefSeq" id="XP_019053920.1">
    <property type="nucleotide sequence ID" value="XM_019198375.1"/>
</dbReference>
<keyword evidence="7" id="KW-0804">Transcription</keyword>
<evidence type="ECO:0000256" key="4">
    <source>
        <dbReference type="ARBA" id="ARBA00022833"/>
    </source>
</evidence>
<gene>
    <name evidence="13 14 15 16 17 18 19 20 21" type="primary">LOC104599748</name>
</gene>
<keyword evidence="12" id="KW-1185">Reference proteome</keyword>
<evidence type="ECO:0000256" key="10">
    <source>
        <dbReference type="SAM" id="MobiDB-lite"/>
    </source>
</evidence>
<dbReference type="AlphaFoldDB" id="A0A1U8A6V3"/>
<evidence type="ECO:0000313" key="20">
    <source>
        <dbReference type="RefSeq" id="XP_019053916.1"/>
    </source>
</evidence>
<evidence type="ECO:0000313" key="19">
    <source>
        <dbReference type="RefSeq" id="XP_019053915.1"/>
    </source>
</evidence>
<dbReference type="InterPro" id="IPR004333">
    <property type="entry name" value="SBP_dom"/>
</dbReference>
<dbReference type="GO" id="GO:0001216">
    <property type="term" value="F:DNA-binding transcription activator activity"/>
    <property type="evidence" value="ECO:0000318"/>
    <property type="project" value="GO_Central"/>
</dbReference>
<dbReference type="PANTHER" id="PTHR31251">
    <property type="entry name" value="SQUAMOSA PROMOTER-BINDING-LIKE PROTEIN 4"/>
    <property type="match status" value="1"/>
</dbReference>
<evidence type="ECO:0000256" key="6">
    <source>
        <dbReference type="ARBA" id="ARBA00023125"/>
    </source>
</evidence>
<feature type="compositionally biased region" description="Basic residues" evidence="10">
    <location>
        <begin position="242"/>
        <end position="252"/>
    </location>
</feature>
<keyword evidence="2" id="KW-0479">Metal-binding</keyword>
<evidence type="ECO:0000256" key="8">
    <source>
        <dbReference type="ARBA" id="ARBA00023242"/>
    </source>
</evidence>
<dbReference type="PROSITE" id="PS51141">
    <property type="entry name" value="ZF_SBP"/>
    <property type="match status" value="1"/>
</dbReference>
<dbReference type="RefSeq" id="XP_010260768.1">
    <property type="nucleotide sequence ID" value="XM_010262466.1"/>
</dbReference>
<dbReference type="RefSeq" id="XP_010260736.1">
    <property type="nucleotide sequence ID" value="XM_010262434.1"/>
</dbReference>
<keyword evidence="8" id="KW-0539">Nucleus</keyword>
<feature type="domain" description="SBP-type" evidence="11">
    <location>
        <begin position="175"/>
        <end position="252"/>
    </location>
</feature>
<reference evidence="13 14" key="1">
    <citation type="submission" date="2025-04" db="UniProtKB">
        <authorList>
            <consortium name="RefSeq"/>
        </authorList>
    </citation>
    <scope>IDENTIFICATION</scope>
</reference>
<keyword evidence="5" id="KW-0805">Transcription regulation</keyword>
<dbReference type="Gene3D" id="4.10.1100.10">
    <property type="entry name" value="Transcription factor, SBP-box domain"/>
    <property type="match status" value="1"/>
</dbReference>
<evidence type="ECO:0000313" key="18">
    <source>
        <dbReference type="RefSeq" id="XP_010260768.1"/>
    </source>
</evidence>
<dbReference type="STRING" id="4432.A0A1U8A6V3"/>
<dbReference type="Proteomes" id="UP000189703">
    <property type="component" value="Unplaced"/>
</dbReference>
<evidence type="ECO:0000313" key="13">
    <source>
        <dbReference type="RefSeq" id="XP_010260726.1"/>
    </source>
</evidence>
<dbReference type="GeneID" id="104599748"/>
<evidence type="ECO:0000313" key="14">
    <source>
        <dbReference type="RefSeq" id="XP_010260736.1"/>
    </source>
</evidence>
<evidence type="ECO:0000313" key="21">
    <source>
        <dbReference type="RefSeq" id="XP_019053920.1"/>
    </source>
</evidence>
<dbReference type="Pfam" id="PF03110">
    <property type="entry name" value="SBP"/>
    <property type="match status" value="1"/>
</dbReference>
<dbReference type="OMA" id="TSFICQN"/>
<comment type="subcellular location">
    <subcellularLocation>
        <location evidence="1">Nucleus</location>
    </subcellularLocation>
</comment>
<name>A0A1U8A6V3_NELNU</name>
<dbReference type="SUPFAM" id="SSF103612">
    <property type="entry name" value="SBT domain"/>
    <property type="match status" value="1"/>
</dbReference>
<dbReference type="eggNOG" id="ENOG502RFZW">
    <property type="taxonomic scope" value="Eukaryota"/>
</dbReference>
<dbReference type="GO" id="GO:0005634">
    <property type="term" value="C:nucleus"/>
    <property type="evidence" value="ECO:0000318"/>
    <property type="project" value="GO_Central"/>
</dbReference>
<evidence type="ECO:0000256" key="7">
    <source>
        <dbReference type="ARBA" id="ARBA00023163"/>
    </source>
</evidence>
<accession>A0A1U8A6V3</accession>
<dbReference type="OrthoDB" id="514967at2759"/>
<evidence type="ECO:0000256" key="5">
    <source>
        <dbReference type="ARBA" id="ARBA00023015"/>
    </source>
</evidence>
<evidence type="ECO:0000313" key="16">
    <source>
        <dbReference type="RefSeq" id="XP_010260753.1"/>
    </source>
</evidence>
<dbReference type="RefSeq" id="XP_019053916.1">
    <property type="nucleotide sequence ID" value="XM_019198371.1"/>
</dbReference>
<keyword evidence="4" id="KW-0862">Zinc</keyword>
<keyword evidence="3 9" id="KW-0863">Zinc-finger</keyword>
<proteinExistence type="predicted"/>
<dbReference type="FunFam" id="4.10.1100.10:FF:000001">
    <property type="entry name" value="Squamosa promoter-binding-like protein 14"/>
    <property type="match status" value="1"/>
</dbReference>